<dbReference type="EMBL" id="FOGI01000024">
    <property type="protein sequence ID" value="SES49080.1"/>
    <property type="molecule type" value="Genomic_DNA"/>
</dbReference>
<dbReference type="STRING" id="155974.SAMN04487818_12417"/>
<proteinExistence type="predicted"/>
<evidence type="ECO:0000256" key="1">
    <source>
        <dbReference type="SAM" id="MobiDB-lite"/>
    </source>
</evidence>
<dbReference type="Proteomes" id="UP000199051">
    <property type="component" value="Unassembled WGS sequence"/>
</dbReference>
<organism evidence="2 3">
    <name type="scientific">Actinokineospora terrae</name>
    <dbReference type="NCBI Taxonomy" id="155974"/>
    <lineage>
        <taxon>Bacteria</taxon>
        <taxon>Bacillati</taxon>
        <taxon>Actinomycetota</taxon>
        <taxon>Actinomycetes</taxon>
        <taxon>Pseudonocardiales</taxon>
        <taxon>Pseudonocardiaceae</taxon>
        <taxon>Actinokineospora</taxon>
    </lineage>
</organism>
<keyword evidence="3" id="KW-1185">Reference proteome</keyword>
<gene>
    <name evidence="2" type="ORF">SAMN04487818_12417</name>
</gene>
<reference evidence="3" key="1">
    <citation type="submission" date="2016-10" db="EMBL/GenBank/DDBJ databases">
        <authorList>
            <person name="Varghese N."/>
            <person name="Submissions S."/>
        </authorList>
    </citation>
    <scope>NUCLEOTIDE SEQUENCE [LARGE SCALE GENOMIC DNA]</scope>
    <source>
        <strain evidence="3">DSM 44260</strain>
    </source>
</reference>
<name>A0A1H9XSE9_9PSEU</name>
<evidence type="ECO:0000313" key="3">
    <source>
        <dbReference type="Proteomes" id="UP000199051"/>
    </source>
</evidence>
<accession>A0A1H9XSE9</accession>
<evidence type="ECO:0000313" key="2">
    <source>
        <dbReference type="EMBL" id="SES49080.1"/>
    </source>
</evidence>
<protein>
    <submittedName>
        <fullName evidence="2">Uncharacterized protein</fullName>
    </submittedName>
</protein>
<dbReference type="RefSeq" id="WP_092787190.1">
    <property type="nucleotide sequence ID" value="NZ_FOGI01000024.1"/>
</dbReference>
<feature type="region of interest" description="Disordered" evidence="1">
    <location>
        <begin position="78"/>
        <end position="109"/>
    </location>
</feature>
<sequence length="109" mass="11968">MFDDRPPDATVRYRHTNAGYRVAILPATCKVGVHSLYAVGYLARVSEAEGVVRISCHACNENVDVDHFWVLTMQGSPPESAELDDGPYRDVVPVMVDPRGRGRPPATTT</sequence>
<dbReference type="AlphaFoldDB" id="A0A1H9XSE9"/>